<evidence type="ECO:0000313" key="2">
    <source>
        <dbReference type="EMBL" id="RED53180.1"/>
    </source>
</evidence>
<dbReference type="Pfam" id="PF00583">
    <property type="entry name" value="Acetyltransf_1"/>
    <property type="match status" value="1"/>
</dbReference>
<dbReference type="EMBL" id="QRDY01000026">
    <property type="protein sequence ID" value="RED53180.1"/>
    <property type="molecule type" value="Genomic_DNA"/>
</dbReference>
<name>A0A3D9HUS0_9BACL</name>
<comment type="caution">
    <text evidence="2">The sequence shown here is derived from an EMBL/GenBank/DDBJ whole genome shotgun (WGS) entry which is preliminary data.</text>
</comment>
<dbReference type="InterPro" id="IPR016181">
    <property type="entry name" value="Acyl_CoA_acyltransferase"/>
</dbReference>
<evidence type="ECO:0000313" key="3">
    <source>
        <dbReference type="Proteomes" id="UP000256869"/>
    </source>
</evidence>
<keyword evidence="3" id="KW-1185">Reference proteome</keyword>
<proteinExistence type="predicted"/>
<dbReference type="PROSITE" id="PS51186">
    <property type="entry name" value="GNAT"/>
    <property type="match status" value="1"/>
</dbReference>
<accession>A0A3D9HUS0</accession>
<dbReference type="RefSeq" id="WP_115995480.1">
    <property type="nucleotide sequence ID" value="NZ_QRDY01000026.1"/>
</dbReference>
<dbReference type="InterPro" id="IPR000182">
    <property type="entry name" value="GNAT_dom"/>
</dbReference>
<keyword evidence="2" id="KW-0808">Transferase</keyword>
<organism evidence="2 3">
    <name type="scientific">Cohnella lupini</name>
    <dbReference type="NCBI Taxonomy" id="1294267"/>
    <lineage>
        <taxon>Bacteria</taxon>
        <taxon>Bacillati</taxon>
        <taxon>Bacillota</taxon>
        <taxon>Bacilli</taxon>
        <taxon>Bacillales</taxon>
        <taxon>Paenibacillaceae</taxon>
        <taxon>Cohnella</taxon>
    </lineage>
</organism>
<gene>
    <name evidence="2" type="ORF">DFP95_12643</name>
</gene>
<dbReference type="SUPFAM" id="SSF55729">
    <property type="entry name" value="Acyl-CoA N-acyltransferases (Nat)"/>
    <property type="match status" value="1"/>
</dbReference>
<protein>
    <submittedName>
        <fullName evidence="2">Acetyltransferase (GNAT) family protein</fullName>
    </submittedName>
</protein>
<feature type="domain" description="N-acetyltransferase" evidence="1">
    <location>
        <begin position="7"/>
        <end position="161"/>
    </location>
</feature>
<reference evidence="2 3" key="1">
    <citation type="submission" date="2018-07" db="EMBL/GenBank/DDBJ databases">
        <title>Genomic Encyclopedia of Type Strains, Phase III (KMG-III): the genomes of soil and plant-associated and newly described type strains.</title>
        <authorList>
            <person name="Whitman W."/>
        </authorList>
    </citation>
    <scope>NUCLEOTIDE SEQUENCE [LARGE SCALE GENOMIC DNA]</scope>
    <source>
        <strain evidence="2 3">CECT 8236</strain>
    </source>
</reference>
<dbReference type="AlphaFoldDB" id="A0A3D9HUS0"/>
<sequence length="161" mass="19114">MNNDIKLAFTSMTEQDGREICDWRYPAPYELFKWPSWESMMKDSREFADERIRREQYMAARNGHDGQLVGYVQLFPMDRTLRIGMGLRPDCCDRGWGRLLTELVVQEARRREPGMEIDLEVEKWNRRAIKVYEKAGFVVADEYERRASHGIVGVFCMVWHN</sequence>
<dbReference type="OrthoDB" id="423921at2"/>
<dbReference type="Gene3D" id="3.40.630.30">
    <property type="match status" value="1"/>
</dbReference>
<dbReference type="GO" id="GO:0016747">
    <property type="term" value="F:acyltransferase activity, transferring groups other than amino-acyl groups"/>
    <property type="evidence" value="ECO:0007669"/>
    <property type="project" value="InterPro"/>
</dbReference>
<evidence type="ECO:0000259" key="1">
    <source>
        <dbReference type="PROSITE" id="PS51186"/>
    </source>
</evidence>
<dbReference type="Proteomes" id="UP000256869">
    <property type="component" value="Unassembled WGS sequence"/>
</dbReference>